<dbReference type="InterPro" id="IPR036409">
    <property type="entry name" value="Aldolase_II/adducin_N_sf"/>
</dbReference>
<gene>
    <name evidence="3" type="ORF">ABH943_000741</name>
</gene>
<comment type="caution">
    <text evidence="3">The sequence shown here is derived from an EMBL/GenBank/DDBJ whole genome shotgun (WGS) entry which is preliminary data.</text>
</comment>
<dbReference type="SUPFAM" id="SSF53639">
    <property type="entry name" value="AraD/HMP-PK domain-like"/>
    <property type="match status" value="1"/>
</dbReference>
<sequence>MSEDNHRDLSQKITAQMDEKLEQGAWDSRQKIALACRMLAHEGHSETLAGQITVRQQDGSFLTTAMAIGFDEITRSNVIRIDDEMRVIEGKGMANPAIRFHLWIYRQQPDVNCIVHTHPPYINALSMTGTPLEVAHMDATPFFDDCAFLREWPGLPIGDSEGDIISAALGSKRTILLANHGFLAATRSLEESAYLSMLIERAARSQILAQSVGEVMRIDPERARESHDFLLLPSIVKASFALFGRRVIRREPEVLF</sequence>
<dbReference type="RefSeq" id="WP_404604427.1">
    <property type="nucleotide sequence ID" value="NZ_JBIYDN010000002.1"/>
</dbReference>
<dbReference type="InterPro" id="IPR001303">
    <property type="entry name" value="Aldolase_II/adducin_N"/>
</dbReference>
<dbReference type="SMART" id="SM01007">
    <property type="entry name" value="Aldolase_II"/>
    <property type="match status" value="1"/>
</dbReference>
<evidence type="ECO:0000256" key="1">
    <source>
        <dbReference type="ARBA" id="ARBA00037961"/>
    </source>
</evidence>
<dbReference type="Gene3D" id="3.40.225.10">
    <property type="entry name" value="Class II aldolase/adducin N-terminal domain"/>
    <property type="match status" value="1"/>
</dbReference>
<dbReference type="NCBIfam" id="NF005484">
    <property type="entry name" value="PRK07090.1"/>
    <property type="match status" value="1"/>
</dbReference>
<protein>
    <submittedName>
        <fullName evidence="3">L-fuculose-phosphate aldolase</fullName>
        <ecNumber evidence="3">4.1.2.17</ecNumber>
    </submittedName>
</protein>
<dbReference type="EMBL" id="JBIYDN010000002">
    <property type="protein sequence ID" value="MFK4440735.1"/>
    <property type="molecule type" value="Genomic_DNA"/>
</dbReference>
<keyword evidence="4" id="KW-1185">Reference proteome</keyword>
<comment type="similarity">
    <text evidence="1">Belongs to the aldolase class II family.</text>
</comment>
<name>A0ABW8MAQ2_9BURK</name>
<dbReference type="Proteomes" id="UP001620514">
    <property type="component" value="Unassembled WGS sequence"/>
</dbReference>
<organism evidence="3 4">
    <name type="scientific">Caballeronia udeis</name>
    <dbReference type="NCBI Taxonomy" id="1232866"/>
    <lineage>
        <taxon>Bacteria</taxon>
        <taxon>Pseudomonadati</taxon>
        <taxon>Pseudomonadota</taxon>
        <taxon>Betaproteobacteria</taxon>
        <taxon>Burkholderiales</taxon>
        <taxon>Burkholderiaceae</taxon>
        <taxon>Caballeronia</taxon>
    </lineage>
</organism>
<dbReference type="InterPro" id="IPR051017">
    <property type="entry name" value="Aldolase-II_Adducin_sf"/>
</dbReference>
<evidence type="ECO:0000259" key="2">
    <source>
        <dbReference type="SMART" id="SM01007"/>
    </source>
</evidence>
<proteinExistence type="inferred from homology"/>
<dbReference type="Pfam" id="PF00596">
    <property type="entry name" value="Aldolase_II"/>
    <property type="match status" value="1"/>
</dbReference>
<dbReference type="PANTHER" id="PTHR10672:SF3">
    <property type="entry name" value="PROTEIN HU-LI TAI SHAO"/>
    <property type="match status" value="1"/>
</dbReference>
<keyword evidence="3" id="KW-0456">Lyase</keyword>
<accession>A0ABW8MAQ2</accession>
<reference evidence="3 4" key="2">
    <citation type="submission" date="2024-11" db="EMBL/GenBank/DDBJ databases">
        <title>Using genomics to understand microbial adaptation to soil warming.</title>
        <authorList>
            <person name="Deangelis K.M. PhD."/>
        </authorList>
    </citation>
    <scope>NUCLEOTIDE SEQUENCE [LARGE SCALE GENOMIC DNA]</scope>
    <source>
        <strain evidence="3 4">GAS97</strain>
    </source>
</reference>
<feature type="domain" description="Class II aldolase/adducin N-terminal" evidence="2">
    <location>
        <begin position="30"/>
        <end position="207"/>
    </location>
</feature>
<reference evidence="3 4" key="1">
    <citation type="submission" date="2024-10" db="EMBL/GenBank/DDBJ databases">
        <authorList>
            <person name="Deangelis K."/>
            <person name="Huntemann M."/>
            <person name="Clum A."/>
            <person name="Wang J."/>
            <person name="Palaniappan K."/>
            <person name="Ritter S."/>
            <person name="Chen I.-M."/>
            <person name="Stamatis D."/>
            <person name="Reddy T."/>
            <person name="O'Malley R."/>
            <person name="Daum C."/>
            <person name="Ng V."/>
            <person name="Ivanova N."/>
            <person name="Kyrpides N."/>
            <person name="Woyke T."/>
        </authorList>
    </citation>
    <scope>NUCLEOTIDE SEQUENCE [LARGE SCALE GENOMIC DNA]</scope>
    <source>
        <strain evidence="3 4">GAS97</strain>
    </source>
</reference>
<dbReference type="EC" id="4.1.2.17" evidence="3"/>
<evidence type="ECO:0000313" key="3">
    <source>
        <dbReference type="EMBL" id="MFK4440735.1"/>
    </source>
</evidence>
<dbReference type="PANTHER" id="PTHR10672">
    <property type="entry name" value="ADDUCIN"/>
    <property type="match status" value="1"/>
</dbReference>
<dbReference type="GO" id="GO:0008738">
    <property type="term" value="F:L-fuculose-phosphate aldolase activity"/>
    <property type="evidence" value="ECO:0007669"/>
    <property type="project" value="UniProtKB-EC"/>
</dbReference>
<evidence type="ECO:0000313" key="4">
    <source>
        <dbReference type="Proteomes" id="UP001620514"/>
    </source>
</evidence>